<reference evidence="3 4" key="1">
    <citation type="submission" date="2023-07" db="EMBL/GenBank/DDBJ databases">
        <title>Sorghum-associated microbial communities from plants grown in Nebraska, USA.</title>
        <authorList>
            <person name="Schachtman D."/>
        </authorList>
    </citation>
    <scope>NUCLEOTIDE SEQUENCE [LARGE SCALE GENOMIC DNA]</scope>
    <source>
        <strain evidence="3 4">CC523</strain>
    </source>
</reference>
<evidence type="ECO:0000259" key="2">
    <source>
        <dbReference type="Pfam" id="PF06724"/>
    </source>
</evidence>
<dbReference type="RefSeq" id="WP_064723435.1">
    <property type="nucleotide sequence ID" value="NZ_BDDW01000018.1"/>
</dbReference>
<evidence type="ECO:0000256" key="1">
    <source>
        <dbReference type="SAM" id="Phobius"/>
    </source>
</evidence>
<name>A0ABT9TP40_PAENI</name>
<feature type="transmembrane region" description="Helical" evidence="1">
    <location>
        <begin position="143"/>
        <end position="169"/>
    </location>
</feature>
<feature type="transmembrane region" description="Helical" evidence="1">
    <location>
        <begin position="102"/>
        <end position="123"/>
    </location>
</feature>
<sequence length="266" mass="27562">MRKAADAAEEASNSRTFEIVARAGYAVSGLLHVLIGVIALQLAFGRGGEADVSGAVASLASQPVGPVLLWACFGACAALALWQLGNAILGERTSSKKLTKRLSAAGQALVFAALAATIVSFIMGQGKNSRESSSDFTLTLLSAPFGVFLLVAIGAGIAITGIVFAVRGFRQTFKRDISLSSEEAVRKFQVGVGVVGYIAKGIALFLVGLLVVIAAIRAQPEQSTGMDGSLKALREQPYGPYLLAAVAVGLIAYGLFLMVKAKSLRT</sequence>
<feature type="domain" description="DUF1206" evidence="2">
    <location>
        <begin position="195"/>
        <end position="261"/>
    </location>
</feature>
<keyword evidence="4" id="KW-1185">Reference proteome</keyword>
<dbReference type="Proteomes" id="UP001244563">
    <property type="component" value="Unassembled WGS sequence"/>
</dbReference>
<keyword evidence="1" id="KW-0472">Membrane</keyword>
<dbReference type="Pfam" id="PF06724">
    <property type="entry name" value="DUF1206"/>
    <property type="match status" value="3"/>
</dbReference>
<evidence type="ECO:0000313" key="3">
    <source>
        <dbReference type="EMBL" id="MDQ0103433.1"/>
    </source>
</evidence>
<protein>
    <submittedName>
        <fullName evidence="3">Integral membrane protein</fullName>
    </submittedName>
</protein>
<feature type="domain" description="DUF1206" evidence="2">
    <location>
        <begin position="104"/>
        <end position="170"/>
    </location>
</feature>
<evidence type="ECO:0000313" key="4">
    <source>
        <dbReference type="Proteomes" id="UP001244563"/>
    </source>
</evidence>
<keyword evidence="1" id="KW-1133">Transmembrane helix</keyword>
<dbReference type="InterPro" id="IPR009597">
    <property type="entry name" value="DUF1206"/>
</dbReference>
<keyword evidence="1" id="KW-0812">Transmembrane</keyword>
<dbReference type="EMBL" id="JAUSSW010000009">
    <property type="protein sequence ID" value="MDQ0103433.1"/>
    <property type="molecule type" value="Genomic_DNA"/>
</dbReference>
<feature type="transmembrane region" description="Helical" evidence="1">
    <location>
        <begin position="64"/>
        <end position="82"/>
    </location>
</feature>
<feature type="transmembrane region" description="Helical" evidence="1">
    <location>
        <begin position="238"/>
        <end position="259"/>
    </location>
</feature>
<comment type="caution">
    <text evidence="3">The sequence shown here is derived from an EMBL/GenBank/DDBJ whole genome shotgun (WGS) entry which is preliminary data.</text>
</comment>
<proteinExistence type="predicted"/>
<feature type="transmembrane region" description="Helical" evidence="1">
    <location>
        <begin position="23"/>
        <end position="44"/>
    </location>
</feature>
<accession>A0ABT9TP40</accession>
<organism evidence="3 4">
    <name type="scientific">Paenarthrobacter nicotinovorans</name>
    <name type="common">Arthrobacter nicotinovorans</name>
    <dbReference type="NCBI Taxonomy" id="29320"/>
    <lineage>
        <taxon>Bacteria</taxon>
        <taxon>Bacillati</taxon>
        <taxon>Actinomycetota</taxon>
        <taxon>Actinomycetes</taxon>
        <taxon>Micrococcales</taxon>
        <taxon>Micrococcaceae</taxon>
        <taxon>Paenarthrobacter</taxon>
    </lineage>
</organism>
<feature type="domain" description="DUF1206" evidence="2">
    <location>
        <begin position="23"/>
        <end position="89"/>
    </location>
</feature>
<gene>
    <name evidence="3" type="ORF">J2T10_003098</name>
</gene>
<feature type="transmembrane region" description="Helical" evidence="1">
    <location>
        <begin position="190"/>
        <end position="218"/>
    </location>
</feature>